<evidence type="ECO:0000313" key="2">
    <source>
        <dbReference type="EMBL" id="NGY60075.1"/>
    </source>
</evidence>
<dbReference type="Gene3D" id="3.40.50.720">
    <property type="entry name" value="NAD(P)-binding Rossmann-like Domain"/>
    <property type="match status" value="1"/>
</dbReference>
<keyword evidence="3" id="KW-1185">Reference proteome</keyword>
<dbReference type="InterPro" id="IPR027624">
    <property type="entry name" value="TOMM_cyclo_SagD"/>
</dbReference>
<dbReference type="Proteomes" id="UP000481360">
    <property type="component" value="Unassembled WGS sequence"/>
</dbReference>
<dbReference type="EMBL" id="JAAMPJ010000003">
    <property type="protein sequence ID" value="NGY60075.1"/>
    <property type="molecule type" value="Genomic_DNA"/>
</dbReference>
<comment type="caution">
    <text evidence="2">The sequence shown here is derived from an EMBL/GenBank/DDBJ whole genome shotgun (WGS) entry which is preliminary data.</text>
</comment>
<dbReference type="NCBIfam" id="TIGR03882">
    <property type="entry name" value="cyclo_dehyd_2"/>
    <property type="match status" value="1"/>
</dbReference>
<proteinExistence type="predicted"/>
<dbReference type="Pfam" id="PF02624">
    <property type="entry name" value="YcaO"/>
    <property type="match status" value="1"/>
</dbReference>
<name>A0A7C9VQV7_9PSEU</name>
<dbReference type="Gene3D" id="3.30.1330.230">
    <property type="match status" value="1"/>
</dbReference>
<evidence type="ECO:0000259" key="1">
    <source>
        <dbReference type="PROSITE" id="PS51664"/>
    </source>
</evidence>
<gene>
    <name evidence="2" type="ORF">G7043_14190</name>
</gene>
<dbReference type="InterPro" id="IPR022291">
    <property type="entry name" value="Bacteriocin_synth_cyclodeHase"/>
</dbReference>
<dbReference type="Gene3D" id="3.30.40.250">
    <property type="match status" value="1"/>
</dbReference>
<evidence type="ECO:0000313" key="3">
    <source>
        <dbReference type="Proteomes" id="UP000481360"/>
    </source>
</evidence>
<dbReference type="NCBIfam" id="TIGR03604">
    <property type="entry name" value="TOMM_cyclo_SagD"/>
    <property type="match status" value="1"/>
</dbReference>
<accession>A0A7C9VQV7</accession>
<dbReference type="GO" id="GO:0008641">
    <property type="term" value="F:ubiquitin-like modifier activating enzyme activity"/>
    <property type="evidence" value="ECO:0007669"/>
    <property type="project" value="InterPro"/>
</dbReference>
<dbReference type="PANTHER" id="PTHR37809">
    <property type="entry name" value="RIBOSOMAL PROTEIN S12 METHYLTHIOTRANSFERASE ACCESSORY FACTOR YCAO"/>
    <property type="match status" value="1"/>
</dbReference>
<dbReference type="AlphaFoldDB" id="A0A7C9VQV7"/>
<dbReference type="Gene3D" id="3.30.160.660">
    <property type="match status" value="1"/>
</dbReference>
<sequence>MSRRRSGVTSRHIGFKRHLRAEVVPGDAVYVFSEEDTTALRGPHVEALAPLLDGSRDLAAVRAEFDASPEQAAGLLTQLAHAGLIGARTSGSAYWDALGVEPAGTPDVEVITLGVDAELPPIAEGDGALTVVLVSDYLVDGLSEVDEKLRAAGRPWLLAKPVGAKVSIGPFFTPGSGPCYRCLSHRLWANRAAEAHVCSALGLPGAVPRSPVVFEPLQAIALNLVALEAAKWVAGHRYDGQRAMWMFDSRDLTGRRHAVTARPQCRSCGDPSLMSEKAWRPVELSSRPKAHTSGGGHRSVAPEEVLSTYRHLVSPVTGVVKDIVRDDRGPAFFNVFRSGPNLALGNRGAAHLRSALRSHNGGKGVTALDAEVGALCEALERHSGYADGDEARVRGSYRSLGAQAIHPDTVQLYDPRQFADREAWNAAHSDFQHVCAPFDDDAELDWTPVWSLTRGEHRLLPTGLLYFDAADARLMADSNGNAAGSSLEDAVLQGMLELVERDAVALWWYNRTAQPPVDLAGDPWIDSLRSVHAGLGREVWALDLTSDLGVPVVVALSRKVSGEREDIMLGFGAHLDPALALRRALTEMNQMMPAVVEGGDWEDPDLQLWFSTATAANQPHLLPVGAPVRHSCTASDDLLSDVLDVQARLEKAGLEVFVLDQTRPDIGLPVVKVIVPGLRGFWTRFAPGRLFDVPVQLGRLAAPTPYTELNPIPIFL</sequence>
<dbReference type="PROSITE" id="PS51664">
    <property type="entry name" value="YCAO"/>
    <property type="match status" value="1"/>
</dbReference>
<dbReference type="PANTHER" id="PTHR37809:SF1">
    <property type="entry name" value="RIBOSOMAL PROTEIN S12 METHYLTHIOTRANSFERASE ACCESSORY FACTOR YCAO"/>
    <property type="match status" value="1"/>
</dbReference>
<reference evidence="2 3" key="1">
    <citation type="submission" date="2020-03" db="EMBL/GenBank/DDBJ databases">
        <title>Isolation and identification of active actinomycetes.</title>
        <authorList>
            <person name="Sun X."/>
        </authorList>
    </citation>
    <scope>NUCLEOTIDE SEQUENCE [LARGE SCALE GENOMIC DNA]</scope>
    <source>
        <strain evidence="2 3">NEAU-D13</strain>
    </source>
</reference>
<dbReference type="SUPFAM" id="SSF69572">
    <property type="entry name" value="Activating enzymes of the ubiquitin-like proteins"/>
    <property type="match status" value="1"/>
</dbReference>
<dbReference type="InterPro" id="IPR003776">
    <property type="entry name" value="YcaO-like_dom"/>
</dbReference>
<feature type="domain" description="YcaO" evidence="1">
    <location>
        <begin position="362"/>
        <end position="716"/>
    </location>
</feature>
<dbReference type="InterPro" id="IPR035985">
    <property type="entry name" value="Ubiquitin-activating_enz"/>
</dbReference>
<organism evidence="2 3">
    <name type="scientific">Lentzea alba</name>
    <dbReference type="NCBI Taxonomy" id="2714351"/>
    <lineage>
        <taxon>Bacteria</taxon>
        <taxon>Bacillati</taxon>
        <taxon>Actinomycetota</taxon>
        <taxon>Actinomycetes</taxon>
        <taxon>Pseudonocardiales</taxon>
        <taxon>Pseudonocardiaceae</taxon>
        <taxon>Lentzea</taxon>
    </lineage>
</organism>
<protein>
    <submittedName>
        <fullName evidence="2">TOMM leader peptide-binding protein</fullName>
    </submittedName>
</protein>